<dbReference type="Gene3D" id="3.30.1460.30">
    <property type="entry name" value="YgaC/TfoX-N like chaperone"/>
    <property type="match status" value="1"/>
</dbReference>
<proteinExistence type="predicted"/>
<dbReference type="InterPro" id="IPR007076">
    <property type="entry name" value="TfoX_N"/>
</dbReference>
<name>A0A413RIH2_9CELL</name>
<reference evidence="2 3" key="1">
    <citation type="submission" date="2018-08" db="EMBL/GenBank/DDBJ databases">
        <title>Cellulomonas rhizosphaerae sp. nov., a novel actinomycete isolated from soil.</title>
        <authorList>
            <person name="Tian Y."/>
        </authorList>
    </citation>
    <scope>NUCLEOTIDE SEQUENCE [LARGE SCALE GENOMIC DNA]</scope>
    <source>
        <strain evidence="2 3">NEAU-TCZ24</strain>
    </source>
</reference>
<protein>
    <submittedName>
        <fullName evidence="2">TfoX family protein</fullName>
    </submittedName>
</protein>
<keyword evidence="3" id="KW-1185">Reference proteome</keyword>
<comment type="caution">
    <text evidence="2">The sequence shown here is derived from an EMBL/GenBank/DDBJ whole genome shotgun (WGS) entry which is preliminary data.</text>
</comment>
<dbReference type="Pfam" id="PF04993">
    <property type="entry name" value="TfoX_N"/>
    <property type="match status" value="1"/>
</dbReference>
<dbReference type="AlphaFoldDB" id="A0A413RIH2"/>
<evidence type="ECO:0000259" key="1">
    <source>
        <dbReference type="Pfam" id="PF04993"/>
    </source>
</evidence>
<dbReference type="OrthoDB" id="214902at2"/>
<sequence>MVDEALADRVRPLLAGLAEVTEKRMFGGLAFLVGGSMAVAVSSHGGLMVRVAPDETAELLREPGTRPMEMRGRPMKGWIRVDAGAAQDDDELARWVGFGVDRASALG</sequence>
<dbReference type="Proteomes" id="UP000283374">
    <property type="component" value="Unassembled WGS sequence"/>
</dbReference>
<accession>A0A413RIH2</accession>
<evidence type="ECO:0000313" key="2">
    <source>
        <dbReference type="EMBL" id="RHA38079.1"/>
    </source>
</evidence>
<evidence type="ECO:0000313" key="3">
    <source>
        <dbReference type="Proteomes" id="UP000283374"/>
    </source>
</evidence>
<dbReference type="EMBL" id="QWKP01000217">
    <property type="protein sequence ID" value="RHA38079.1"/>
    <property type="molecule type" value="Genomic_DNA"/>
</dbReference>
<organism evidence="2 3">
    <name type="scientific">Cellulomonas rhizosphaerae</name>
    <dbReference type="NCBI Taxonomy" id="2293719"/>
    <lineage>
        <taxon>Bacteria</taxon>
        <taxon>Bacillati</taxon>
        <taxon>Actinomycetota</taxon>
        <taxon>Actinomycetes</taxon>
        <taxon>Micrococcales</taxon>
        <taxon>Cellulomonadaceae</taxon>
        <taxon>Cellulomonas</taxon>
    </lineage>
</organism>
<feature type="domain" description="TfoX N-terminal" evidence="1">
    <location>
        <begin position="13"/>
        <end position="97"/>
    </location>
</feature>
<gene>
    <name evidence="2" type="ORF">D1825_15165</name>
</gene>
<dbReference type="RefSeq" id="WP_118768254.1">
    <property type="nucleotide sequence ID" value="NZ_QWKP01000217.1"/>
</dbReference>
<dbReference type="SUPFAM" id="SSF159894">
    <property type="entry name" value="YgaC/TfoX-N like"/>
    <property type="match status" value="1"/>
</dbReference>